<sequence>MGNWLTAFQGLVLICDIQKGSDVLIHAGASGVSVAATQLARLYGASKVFTTVSSEDKIQFVKSLRRGATHAINYRTHDFVEEIKRETEGKEISFPSDASLLPLVFKRLNIHGSLLSTRSVEYQAALVSRFKREVFDYFTAKEPGGVSLLQLKIWKVYPWQEVKAAHDAMEANKNQGKIILEIK</sequence>
<dbReference type="InterPro" id="IPR036291">
    <property type="entry name" value="NAD(P)-bd_dom_sf"/>
</dbReference>
<evidence type="ECO:0000256" key="2">
    <source>
        <dbReference type="ARBA" id="ARBA00023002"/>
    </source>
</evidence>
<dbReference type="Proteomes" id="UP000886523">
    <property type="component" value="Unassembled WGS sequence"/>
</dbReference>
<protein>
    <recommendedName>
        <fullName evidence="3">Enoyl reductase (ER) domain-containing protein</fullName>
    </recommendedName>
</protein>
<dbReference type="SUPFAM" id="SSF51735">
    <property type="entry name" value="NAD(P)-binding Rossmann-fold domains"/>
    <property type="match status" value="1"/>
</dbReference>
<keyword evidence="5" id="KW-1185">Reference proteome</keyword>
<dbReference type="PANTHER" id="PTHR48106:SF18">
    <property type="entry name" value="QUINONE OXIDOREDUCTASE PIG3"/>
    <property type="match status" value="1"/>
</dbReference>
<dbReference type="AlphaFoldDB" id="A0A9P6B2B9"/>
<accession>A0A9P6B2B9</accession>
<evidence type="ECO:0000313" key="4">
    <source>
        <dbReference type="EMBL" id="KAF9516358.1"/>
    </source>
</evidence>
<keyword evidence="2" id="KW-0560">Oxidoreductase</keyword>
<dbReference type="GO" id="GO:0016651">
    <property type="term" value="F:oxidoreductase activity, acting on NAD(P)H"/>
    <property type="evidence" value="ECO:0007669"/>
    <property type="project" value="TreeGrafter"/>
</dbReference>
<comment type="caution">
    <text evidence="4">The sequence shown here is derived from an EMBL/GenBank/DDBJ whole genome shotgun (WGS) entry which is preliminary data.</text>
</comment>
<gene>
    <name evidence="4" type="ORF">BS47DRAFT_1340987</name>
</gene>
<evidence type="ECO:0000256" key="1">
    <source>
        <dbReference type="ARBA" id="ARBA00022857"/>
    </source>
</evidence>
<dbReference type="GO" id="GO:0070402">
    <property type="term" value="F:NADPH binding"/>
    <property type="evidence" value="ECO:0007669"/>
    <property type="project" value="TreeGrafter"/>
</dbReference>
<dbReference type="SMART" id="SM00829">
    <property type="entry name" value="PKS_ER"/>
    <property type="match status" value="1"/>
</dbReference>
<evidence type="ECO:0000259" key="3">
    <source>
        <dbReference type="SMART" id="SM00829"/>
    </source>
</evidence>
<dbReference type="Gene3D" id="3.40.50.720">
    <property type="entry name" value="NAD(P)-binding Rossmann-like Domain"/>
    <property type="match status" value="1"/>
</dbReference>
<proteinExistence type="predicted"/>
<dbReference type="EMBL" id="MU128940">
    <property type="protein sequence ID" value="KAF9516358.1"/>
    <property type="molecule type" value="Genomic_DNA"/>
</dbReference>
<dbReference type="InterPro" id="IPR013149">
    <property type="entry name" value="ADH-like_C"/>
</dbReference>
<evidence type="ECO:0000313" key="5">
    <source>
        <dbReference type="Proteomes" id="UP000886523"/>
    </source>
</evidence>
<dbReference type="PANTHER" id="PTHR48106">
    <property type="entry name" value="QUINONE OXIDOREDUCTASE PIG3-RELATED"/>
    <property type="match status" value="1"/>
</dbReference>
<organism evidence="4 5">
    <name type="scientific">Hydnum rufescens UP504</name>
    <dbReference type="NCBI Taxonomy" id="1448309"/>
    <lineage>
        <taxon>Eukaryota</taxon>
        <taxon>Fungi</taxon>
        <taxon>Dikarya</taxon>
        <taxon>Basidiomycota</taxon>
        <taxon>Agaricomycotina</taxon>
        <taxon>Agaricomycetes</taxon>
        <taxon>Cantharellales</taxon>
        <taxon>Hydnaceae</taxon>
        <taxon>Hydnum</taxon>
    </lineage>
</organism>
<dbReference type="Gene3D" id="3.90.180.10">
    <property type="entry name" value="Medium-chain alcohol dehydrogenases, catalytic domain"/>
    <property type="match status" value="1"/>
</dbReference>
<dbReference type="InterPro" id="IPR020843">
    <property type="entry name" value="ER"/>
</dbReference>
<dbReference type="Pfam" id="PF00107">
    <property type="entry name" value="ADH_zinc_N"/>
    <property type="match status" value="1"/>
</dbReference>
<feature type="domain" description="Enoyl reductase (ER)" evidence="3">
    <location>
        <begin position="2"/>
        <end position="180"/>
    </location>
</feature>
<keyword evidence="1" id="KW-0521">NADP</keyword>
<name>A0A9P6B2B9_9AGAM</name>
<dbReference type="OrthoDB" id="203908at2759"/>
<reference evidence="4" key="1">
    <citation type="journal article" date="2020" name="Nat. Commun.">
        <title>Large-scale genome sequencing of mycorrhizal fungi provides insights into the early evolution of symbiotic traits.</title>
        <authorList>
            <person name="Miyauchi S."/>
            <person name="Kiss E."/>
            <person name="Kuo A."/>
            <person name="Drula E."/>
            <person name="Kohler A."/>
            <person name="Sanchez-Garcia M."/>
            <person name="Morin E."/>
            <person name="Andreopoulos B."/>
            <person name="Barry K.W."/>
            <person name="Bonito G."/>
            <person name="Buee M."/>
            <person name="Carver A."/>
            <person name="Chen C."/>
            <person name="Cichocki N."/>
            <person name="Clum A."/>
            <person name="Culley D."/>
            <person name="Crous P.W."/>
            <person name="Fauchery L."/>
            <person name="Girlanda M."/>
            <person name="Hayes R.D."/>
            <person name="Keri Z."/>
            <person name="LaButti K."/>
            <person name="Lipzen A."/>
            <person name="Lombard V."/>
            <person name="Magnuson J."/>
            <person name="Maillard F."/>
            <person name="Murat C."/>
            <person name="Nolan M."/>
            <person name="Ohm R.A."/>
            <person name="Pangilinan J."/>
            <person name="Pereira M.F."/>
            <person name="Perotto S."/>
            <person name="Peter M."/>
            <person name="Pfister S."/>
            <person name="Riley R."/>
            <person name="Sitrit Y."/>
            <person name="Stielow J.B."/>
            <person name="Szollosi G."/>
            <person name="Zifcakova L."/>
            <person name="Stursova M."/>
            <person name="Spatafora J.W."/>
            <person name="Tedersoo L."/>
            <person name="Vaario L.M."/>
            <person name="Yamada A."/>
            <person name="Yan M."/>
            <person name="Wang P."/>
            <person name="Xu J."/>
            <person name="Bruns T."/>
            <person name="Baldrian P."/>
            <person name="Vilgalys R."/>
            <person name="Dunand C."/>
            <person name="Henrissat B."/>
            <person name="Grigoriev I.V."/>
            <person name="Hibbett D."/>
            <person name="Nagy L.G."/>
            <person name="Martin F.M."/>
        </authorList>
    </citation>
    <scope>NUCLEOTIDE SEQUENCE</scope>
    <source>
        <strain evidence="4">UP504</strain>
    </source>
</reference>